<feature type="compositionally biased region" description="Basic residues" evidence="1">
    <location>
        <begin position="134"/>
        <end position="144"/>
    </location>
</feature>
<dbReference type="RefSeq" id="WP_344620838.1">
    <property type="nucleotide sequence ID" value="NZ_BAAARV010000142.1"/>
</dbReference>
<sequence length="144" mass="15812">MTQAHIPGRPTWRCTGCAEPWPCAAKRGQLVAEYADSPAELRTLMALRVADAAEDLRQLGAEQLWRRFIGWLPEPGQGPIVRWVANPPLGGQRRQPQQREQIDPRTSGSAAQAAAAQVSTLPGPPAGNDPKRLPPPRRSRRSTR</sequence>
<evidence type="ECO:0000313" key="2">
    <source>
        <dbReference type="EMBL" id="GAA2395599.1"/>
    </source>
</evidence>
<evidence type="ECO:0000256" key="1">
    <source>
        <dbReference type="SAM" id="MobiDB-lite"/>
    </source>
</evidence>
<organism evidence="2 3">
    <name type="scientific">Dactylosporangium salmoneum</name>
    <dbReference type="NCBI Taxonomy" id="53361"/>
    <lineage>
        <taxon>Bacteria</taxon>
        <taxon>Bacillati</taxon>
        <taxon>Actinomycetota</taxon>
        <taxon>Actinomycetes</taxon>
        <taxon>Micromonosporales</taxon>
        <taxon>Micromonosporaceae</taxon>
        <taxon>Dactylosporangium</taxon>
    </lineage>
</organism>
<proteinExistence type="predicted"/>
<feature type="compositionally biased region" description="Low complexity" evidence="1">
    <location>
        <begin position="87"/>
        <end position="99"/>
    </location>
</feature>
<dbReference type="Proteomes" id="UP001501444">
    <property type="component" value="Unassembled WGS sequence"/>
</dbReference>
<keyword evidence="3" id="KW-1185">Reference proteome</keyword>
<evidence type="ECO:0000313" key="3">
    <source>
        <dbReference type="Proteomes" id="UP001501444"/>
    </source>
</evidence>
<name>A0ABN3I5V4_9ACTN</name>
<protein>
    <recommendedName>
        <fullName evidence="4">Flavin reductase</fullName>
    </recommendedName>
</protein>
<accession>A0ABN3I5V4</accession>
<comment type="caution">
    <text evidence="2">The sequence shown here is derived from an EMBL/GenBank/DDBJ whole genome shotgun (WGS) entry which is preliminary data.</text>
</comment>
<gene>
    <name evidence="2" type="ORF">GCM10010170_110560</name>
</gene>
<dbReference type="EMBL" id="BAAARV010000142">
    <property type="protein sequence ID" value="GAA2395599.1"/>
    <property type="molecule type" value="Genomic_DNA"/>
</dbReference>
<evidence type="ECO:0008006" key="4">
    <source>
        <dbReference type="Google" id="ProtNLM"/>
    </source>
</evidence>
<reference evidence="2 3" key="1">
    <citation type="journal article" date="2019" name="Int. J. Syst. Evol. Microbiol.">
        <title>The Global Catalogue of Microorganisms (GCM) 10K type strain sequencing project: providing services to taxonomists for standard genome sequencing and annotation.</title>
        <authorList>
            <consortium name="The Broad Institute Genomics Platform"/>
            <consortium name="The Broad Institute Genome Sequencing Center for Infectious Disease"/>
            <person name="Wu L."/>
            <person name="Ma J."/>
        </authorList>
    </citation>
    <scope>NUCLEOTIDE SEQUENCE [LARGE SCALE GENOMIC DNA]</scope>
    <source>
        <strain evidence="2 3">JCM 3272</strain>
    </source>
</reference>
<feature type="region of interest" description="Disordered" evidence="1">
    <location>
        <begin position="76"/>
        <end position="144"/>
    </location>
</feature>